<evidence type="ECO:0000313" key="2">
    <source>
        <dbReference type="EMBL" id="KAJ5365207.1"/>
    </source>
</evidence>
<evidence type="ECO:0000256" key="1">
    <source>
        <dbReference type="SAM" id="MobiDB-lite"/>
    </source>
</evidence>
<name>A0A9W9RS14_9EURO</name>
<gene>
    <name evidence="2" type="ORF">N7517_008093</name>
</gene>
<dbReference type="Proteomes" id="UP001147752">
    <property type="component" value="Unassembled WGS sequence"/>
</dbReference>
<feature type="compositionally biased region" description="Polar residues" evidence="1">
    <location>
        <begin position="22"/>
        <end position="32"/>
    </location>
</feature>
<dbReference type="RefSeq" id="XP_056576674.1">
    <property type="nucleotide sequence ID" value="XM_056725823.1"/>
</dbReference>
<sequence>MEPSSEKPDELSFDISSQWEPHDNATTFIDNSNHLDENKVSDSDMDAYEPKVEEWVLAHKVRRLNGREIEAGLKSASIRRIERLLFKILIGDILAKDVQQEEADTCGKPPPRASWTLVYMDASFT</sequence>
<accession>A0A9W9RS14</accession>
<reference evidence="2" key="1">
    <citation type="submission" date="2022-12" db="EMBL/GenBank/DDBJ databases">
        <authorList>
            <person name="Petersen C."/>
        </authorList>
    </citation>
    <scope>NUCLEOTIDE SEQUENCE</scope>
    <source>
        <strain evidence="2">IBT 3081</strain>
    </source>
</reference>
<protein>
    <submittedName>
        <fullName evidence="2">Uncharacterized protein</fullName>
    </submittedName>
</protein>
<proteinExistence type="predicted"/>
<dbReference type="EMBL" id="JAPZBT010000003">
    <property type="protein sequence ID" value="KAJ5365207.1"/>
    <property type="molecule type" value="Genomic_DNA"/>
</dbReference>
<dbReference type="AlphaFoldDB" id="A0A9W9RS14"/>
<dbReference type="GeneID" id="81465006"/>
<keyword evidence="3" id="KW-1185">Reference proteome</keyword>
<organism evidence="2 3">
    <name type="scientific">Penicillium concentricum</name>
    <dbReference type="NCBI Taxonomy" id="293559"/>
    <lineage>
        <taxon>Eukaryota</taxon>
        <taxon>Fungi</taxon>
        <taxon>Dikarya</taxon>
        <taxon>Ascomycota</taxon>
        <taxon>Pezizomycotina</taxon>
        <taxon>Eurotiomycetes</taxon>
        <taxon>Eurotiomycetidae</taxon>
        <taxon>Eurotiales</taxon>
        <taxon>Aspergillaceae</taxon>
        <taxon>Penicillium</taxon>
    </lineage>
</organism>
<reference evidence="2" key="2">
    <citation type="journal article" date="2023" name="IMA Fungus">
        <title>Comparative genomic study of the Penicillium genus elucidates a diverse pangenome and 15 lateral gene transfer events.</title>
        <authorList>
            <person name="Petersen C."/>
            <person name="Sorensen T."/>
            <person name="Nielsen M.R."/>
            <person name="Sondergaard T.E."/>
            <person name="Sorensen J.L."/>
            <person name="Fitzpatrick D.A."/>
            <person name="Frisvad J.C."/>
            <person name="Nielsen K.L."/>
        </authorList>
    </citation>
    <scope>NUCLEOTIDE SEQUENCE</scope>
    <source>
        <strain evidence="2">IBT 3081</strain>
    </source>
</reference>
<evidence type="ECO:0000313" key="3">
    <source>
        <dbReference type="Proteomes" id="UP001147752"/>
    </source>
</evidence>
<feature type="region of interest" description="Disordered" evidence="1">
    <location>
        <begin position="22"/>
        <end position="42"/>
    </location>
</feature>
<comment type="caution">
    <text evidence="2">The sequence shown here is derived from an EMBL/GenBank/DDBJ whole genome shotgun (WGS) entry which is preliminary data.</text>
</comment>
<feature type="compositionally biased region" description="Basic and acidic residues" evidence="1">
    <location>
        <begin position="33"/>
        <end position="42"/>
    </location>
</feature>